<accession>A0A8H6SUP1</accession>
<evidence type="ECO:0000313" key="3">
    <source>
        <dbReference type="EMBL" id="KAF7306223.1"/>
    </source>
</evidence>
<proteinExistence type="predicted"/>
<comment type="caution">
    <text evidence="3">The sequence shown here is derived from an EMBL/GenBank/DDBJ whole genome shotgun (WGS) entry which is preliminary data.</text>
</comment>
<keyword evidence="4" id="KW-1185">Reference proteome</keyword>
<feature type="domain" description="Pterin-binding" evidence="2">
    <location>
        <begin position="980"/>
        <end position="1031"/>
    </location>
</feature>
<dbReference type="PANTHER" id="PTHR33096:SF1">
    <property type="entry name" value="CXC1-LIKE CYSTEINE CLUSTER ASSOCIATED WITH KDZ TRANSPOSASES DOMAIN-CONTAINING PROTEIN"/>
    <property type="match status" value="1"/>
</dbReference>
<dbReference type="PANTHER" id="PTHR33096">
    <property type="entry name" value="CXC2 DOMAIN-CONTAINING PROTEIN"/>
    <property type="match status" value="1"/>
</dbReference>
<dbReference type="EMBL" id="JACAZF010000004">
    <property type="protein sequence ID" value="KAF7306223.1"/>
    <property type="molecule type" value="Genomic_DNA"/>
</dbReference>
<evidence type="ECO:0000259" key="2">
    <source>
        <dbReference type="PROSITE" id="PS50972"/>
    </source>
</evidence>
<dbReference type="Proteomes" id="UP000636479">
    <property type="component" value="Unassembled WGS sequence"/>
</dbReference>
<dbReference type="Pfam" id="PF18758">
    <property type="entry name" value="KDZ"/>
    <property type="match status" value="2"/>
</dbReference>
<gene>
    <name evidence="3" type="ORF">MIND_00412800</name>
</gene>
<feature type="region of interest" description="Disordered" evidence="1">
    <location>
        <begin position="1008"/>
        <end position="1031"/>
    </location>
</feature>
<reference evidence="3" key="1">
    <citation type="submission" date="2020-05" db="EMBL/GenBank/DDBJ databases">
        <title>Mycena genomes resolve the evolution of fungal bioluminescence.</title>
        <authorList>
            <person name="Tsai I.J."/>
        </authorList>
    </citation>
    <scope>NUCLEOTIDE SEQUENCE</scope>
    <source>
        <strain evidence="3">171206Taipei</strain>
    </source>
</reference>
<dbReference type="PROSITE" id="PS50972">
    <property type="entry name" value="PTERIN_BINDING"/>
    <property type="match status" value="1"/>
</dbReference>
<organism evidence="3 4">
    <name type="scientific">Mycena indigotica</name>
    <dbReference type="NCBI Taxonomy" id="2126181"/>
    <lineage>
        <taxon>Eukaryota</taxon>
        <taxon>Fungi</taxon>
        <taxon>Dikarya</taxon>
        <taxon>Basidiomycota</taxon>
        <taxon>Agaricomycotina</taxon>
        <taxon>Agaricomycetes</taxon>
        <taxon>Agaricomycetidae</taxon>
        <taxon>Agaricales</taxon>
        <taxon>Marasmiineae</taxon>
        <taxon>Mycenaceae</taxon>
        <taxon>Mycena</taxon>
    </lineage>
</organism>
<sequence length="1031" mass="116374">MSSQKSKKKQKNTFRVGALHRTGRHGDHGTHFRANGEAVGRLVNVQPAKRPRLGVNDALGSWTPFTEEGWAQSASLADEVMVEIPPIRKWYLSSDNPMAVWRKHKAKFLDELLRAEGLGGGFHIPTCAQCGQEAIRFFKCPHCGQFLQCEDCLKRRHEQLPLHRPQMWNGLFWTTCSLYDDPNADVRLGMCYQLGHYGFPCAAPEPMVRTLVILDVGGITKLDCRFCGCSESLRHRHGHISQLLDNAWYPATISSPSTCATFELLDMFRLLKVVGNVTAHDLLRSLERLSNATLTRKMPDRYKSFLRMSRQYDYLIRAKRAGRGHCPNGLQTTGAGGLAVQCWACPDPECNLPEGWQEAPQSDSFLYALMLTIDTNFRLKNRIQSNERDDPSLCAGQGYFVLNEPYKHHLRNYVAEEDTSTCIAFQALMQKETKLTTGLRVSGVGDYANMDWVVLSALRWTTVRRLVLSYDIACQWKQRLKLRAKVLVKGEEERVKEWAIDHGWSSSSEQGPVPLAGSKAIGTDLDNYDIQFALPVWHAAAHETSCQAANSLSHAVGVGRTDGEGIERTWALLNPIGYLTKEMGEGSRHDVIEEKVDYLNFEKNVKEGDTLARKMIIAMAERDRQREQFKEVDVSLTPAMRTDWQGRLDRWNADPSAPNPYVLDGNQGRSEAQILADLKRAELEDLRGGTWRICSGRRITAEVKEATNLTAERSSQIDEQRASFYKKLHSWETHQRVFMPGVGALRLKEEEKRNPEAPPPLAEEIKLWLPSDLTAEERRLACRTGLAETESKLRQGQCADALDNLRGHLQSKMHIIDYRNANAVGQRASTRSNTVITRINGHVKRETIKYRTAYEAGQRLEEGFAPEFQTLKDEDIRVMGEVESDAAARAALGRAGTNRRLRNEPAIPERPIPVSWIWRGSGPQGLHDSLRVQWTKAEEMRRVLQSLNAIQEEWRGRVDGRPEVDVALDEGLKAYARRQATVYGRISAKFQARWSASAAEGVRTVLDEGREHDAEEEADWEDVGADVTGAR</sequence>
<dbReference type="InterPro" id="IPR040521">
    <property type="entry name" value="KDZ"/>
</dbReference>
<dbReference type="RefSeq" id="XP_037221242.1">
    <property type="nucleotide sequence ID" value="XM_037360950.1"/>
</dbReference>
<dbReference type="AlphaFoldDB" id="A0A8H6SUP1"/>
<dbReference type="GO" id="GO:0042558">
    <property type="term" value="P:pteridine-containing compound metabolic process"/>
    <property type="evidence" value="ECO:0007669"/>
    <property type="project" value="InterPro"/>
</dbReference>
<protein>
    <submittedName>
        <fullName evidence="3">CxC2 domain-containing protein</fullName>
    </submittedName>
</protein>
<dbReference type="GeneID" id="59343466"/>
<evidence type="ECO:0000256" key="1">
    <source>
        <dbReference type="SAM" id="MobiDB-lite"/>
    </source>
</evidence>
<evidence type="ECO:0000313" key="4">
    <source>
        <dbReference type="Proteomes" id="UP000636479"/>
    </source>
</evidence>
<dbReference type="InterPro" id="IPR000489">
    <property type="entry name" value="Pterin-binding_dom"/>
</dbReference>
<dbReference type="Pfam" id="PF18803">
    <property type="entry name" value="CxC2"/>
    <property type="match status" value="1"/>
</dbReference>
<dbReference type="OrthoDB" id="3237105at2759"/>
<name>A0A8H6SUP1_9AGAR</name>
<feature type="compositionally biased region" description="Acidic residues" evidence="1">
    <location>
        <begin position="1014"/>
        <end position="1024"/>
    </location>
</feature>
<dbReference type="InterPro" id="IPR041457">
    <property type="entry name" value="CxC2_KDZ-assoc"/>
</dbReference>